<gene>
    <name evidence="2" type="ORF">FJTKL_05745</name>
</gene>
<evidence type="ECO:0000256" key="1">
    <source>
        <dbReference type="SAM" id="MobiDB-lite"/>
    </source>
</evidence>
<feature type="region of interest" description="Disordered" evidence="1">
    <location>
        <begin position="94"/>
        <end position="218"/>
    </location>
</feature>
<feature type="compositionally biased region" description="Acidic residues" evidence="1">
    <location>
        <begin position="205"/>
        <end position="218"/>
    </location>
</feature>
<reference evidence="2 3" key="1">
    <citation type="submission" date="2024-03" db="EMBL/GenBank/DDBJ databases">
        <title>A high-quality draft genome sequence of Diaporthe vaccinii, a causative agent of upright dieback and viscid rot disease in cranberry plants.</title>
        <authorList>
            <person name="Sarrasin M."/>
            <person name="Lang B.F."/>
            <person name="Burger G."/>
        </authorList>
    </citation>
    <scope>NUCLEOTIDE SEQUENCE [LARGE SCALE GENOMIC DNA]</scope>
    <source>
        <strain evidence="2 3">IS7</strain>
    </source>
</reference>
<proteinExistence type="predicted"/>
<organism evidence="2 3">
    <name type="scientific">Diaporthe vaccinii</name>
    <dbReference type="NCBI Taxonomy" id="105482"/>
    <lineage>
        <taxon>Eukaryota</taxon>
        <taxon>Fungi</taxon>
        <taxon>Dikarya</taxon>
        <taxon>Ascomycota</taxon>
        <taxon>Pezizomycotina</taxon>
        <taxon>Sordariomycetes</taxon>
        <taxon>Sordariomycetidae</taxon>
        <taxon>Diaporthales</taxon>
        <taxon>Diaporthaceae</taxon>
        <taxon>Diaporthe</taxon>
        <taxon>Diaporthe eres species complex</taxon>
    </lineage>
</organism>
<sequence length="342" mass="38587">MAEEFRRLWETLTRYRRARPATYRVPYWYKRVKELRRIDEVIEIADENDRYGEPNIVEEADADGRWMLHVAEHHELCREITRARCPVCHLGAQIGVSPRKPQSGNLALGTPHNADADTDADSDKTLDFVHSQSHGTAQPEGSSSSAESGAHLSGPQARTESSANRRSLSRDTPNGHSDVADTNKENHNRTQSLFATNDSGTFESDSSDDEDMSADADDAEQERIFQLFEDFPTCIQKARHLPAIDSDDHGIMIISNPESGWSHIQPARLPPRIRKYLAEFTTLEAVAFPDGVYPDLALNGPGSHRWLLATARKEFICDTSKLDVWYRFLDHTQQSQPPKQPL</sequence>
<protein>
    <submittedName>
        <fullName evidence="2">Uncharacterized protein</fullName>
    </submittedName>
</protein>
<comment type="caution">
    <text evidence="2">The sequence shown here is derived from an EMBL/GenBank/DDBJ whole genome shotgun (WGS) entry which is preliminary data.</text>
</comment>
<feature type="compositionally biased region" description="Basic and acidic residues" evidence="1">
    <location>
        <begin position="178"/>
        <end position="188"/>
    </location>
</feature>
<dbReference type="Proteomes" id="UP001600888">
    <property type="component" value="Unassembled WGS sequence"/>
</dbReference>
<feature type="compositionally biased region" description="Polar residues" evidence="1">
    <location>
        <begin position="189"/>
        <end position="202"/>
    </location>
</feature>
<name>A0ABR4EXR0_9PEZI</name>
<keyword evidence="3" id="KW-1185">Reference proteome</keyword>
<feature type="compositionally biased region" description="Low complexity" evidence="1">
    <location>
        <begin position="140"/>
        <end position="150"/>
    </location>
</feature>
<evidence type="ECO:0000313" key="2">
    <source>
        <dbReference type="EMBL" id="KAL2287239.1"/>
    </source>
</evidence>
<feature type="compositionally biased region" description="Polar residues" evidence="1">
    <location>
        <begin position="156"/>
        <end position="175"/>
    </location>
</feature>
<dbReference type="EMBL" id="JBAWTH010000020">
    <property type="protein sequence ID" value="KAL2287239.1"/>
    <property type="molecule type" value="Genomic_DNA"/>
</dbReference>
<evidence type="ECO:0000313" key="3">
    <source>
        <dbReference type="Proteomes" id="UP001600888"/>
    </source>
</evidence>
<accession>A0ABR4EXR0</accession>